<dbReference type="PANTHER" id="PTHR11096:SF0">
    <property type="entry name" value="RNA 3'-TERMINAL PHOSPHATE CYCLASE"/>
    <property type="match status" value="1"/>
</dbReference>
<dbReference type="InterPro" id="IPR017770">
    <property type="entry name" value="RNA3'_term_phos_cyc_type_1"/>
</dbReference>
<dbReference type="InterPro" id="IPR000228">
    <property type="entry name" value="RNA3'_term_phos_cyc"/>
</dbReference>
<protein>
    <recommendedName>
        <fullName evidence="2 7">RNA 3'-terminal phosphate cyclase</fullName>
        <shortName evidence="7">RNA cyclase</shortName>
        <shortName evidence="7">RNA-3'-phosphate cyclase</shortName>
        <ecNumber evidence="7 8">6.5.1.4</ecNumber>
    </recommendedName>
</protein>
<feature type="domain" description="RNA 3'-terminal phosphate cyclase" evidence="9">
    <location>
        <begin position="11"/>
        <end position="333"/>
    </location>
</feature>
<evidence type="ECO:0000256" key="5">
    <source>
        <dbReference type="ARBA" id="ARBA00022741"/>
    </source>
</evidence>
<proteinExistence type="inferred from homology"/>
<dbReference type="GO" id="GO:0005737">
    <property type="term" value="C:cytoplasm"/>
    <property type="evidence" value="ECO:0007669"/>
    <property type="project" value="UniProtKB-SubCell"/>
</dbReference>
<evidence type="ECO:0000256" key="1">
    <source>
        <dbReference type="ARBA" id="ARBA00009206"/>
    </source>
</evidence>
<evidence type="ECO:0000256" key="8">
    <source>
        <dbReference type="NCBIfam" id="TIGR03399"/>
    </source>
</evidence>
<sequence length="361" mass="39429">MSTVVIDGSFGEGGGQILRYALSFSALTLKPVRIFNIRAKRDNPGLRPQHLTAVKALAEITKARVIGDRVGSMELYFEPKTRIGGSYRFDIGTAGSVSLVIQAILPTLLFANRSSRVELTGGTDVAWSPPIDYMRFVFLHNLKLMGIEASIELYRRGHYPRGGGHLALQVNPLKKPPLPINIETRGSLISIKGISHAVRLPKHVAERQAISAKEYIKSRFGLEPEIKLEYFEDPSKDPHLGPGSGIVLYADVEAGSRIGSDSLGEKGKRAEDVGREAGEKLVVELETNMGFDKHMADMLIPYLFIAKGKSVIGVSNLTLHASTAISVAKNFFPEVEVYIDGGENKPSRITIVSPGYSFSQQ</sequence>
<keyword evidence="4 7" id="KW-0436">Ligase</keyword>
<dbReference type="HAMAP" id="MF_00200">
    <property type="entry name" value="RTC"/>
    <property type="match status" value="1"/>
</dbReference>
<name>A0A7C4JM15_STAMA</name>
<accession>A0A7C4JM15</accession>
<evidence type="ECO:0000256" key="4">
    <source>
        <dbReference type="ARBA" id="ARBA00022598"/>
    </source>
</evidence>
<dbReference type="SUPFAM" id="SSF55205">
    <property type="entry name" value="EPT/RTPC-like"/>
    <property type="match status" value="1"/>
</dbReference>
<dbReference type="PIRSF" id="PIRSF005378">
    <property type="entry name" value="RNA3'_term_phos_cycl_euk"/>
    <property type="match status" value="1"/>
</dbReference>
<dbReference type="SUPFAM" id="SSF52913">
    <property type="entry name" value="RNA 3'-terminal phosphate cyclase, RPTC, insert domain"/>
    <property type="match status" value="1"/>
</dbReference>
<feature type="domain" description="RNA 3'-terminal phosphate cyclase insert" evidence="10">
    <location>
        <begin position="184"/>
        <end position="285"/>
    </location>
</feature>
<evidence type="ECO:0000256" key="7">
    <source>
        <dbReference type="HAMAP-Rule" id="MF_00200"/>
    </source>
</evidence>
<keyword evidence="3 7" id="KW-0963">Cytoplasm</keyword>
<evidence type="ECO:0000256" key="2">
    <source>
        <dbReference type="ARBA" id="ARBA00021428"/>
    </source>
</evidence>
<keyword evidence="6 7" id="KW-0067">ATP-binding</keyword>
<comment type="catalytic activity">
    <reaction evidence="7">
        <text>a 3'-end 3'-phospho-ribonucleotide-RNA + ATP = a 3'-end 2',3'-cyclophospho-ribonucleotide-RNA + AMP + diphosphate</text>
        <dbReference type="Rhea" id="RHEA:23976"/>
        <dbReference type="Rhea" id="RHEA-COMP:10463"/>
        <dbReference type="Rhea" id="RHEA-COMP:10464"/>
        <dbReference type="ChEBI" id="CHEBI:30616"/>
        <dbReference type="ChEBI" id="CHEBI:33019"/>
        <dbReference type="ChEBI" id="CHEBI:83062"/>
        <dbReference type="ChEBI" id="CHEBI:83064"/>
        <dbReference type="ChEBI" id="CHEBI:456215"/>
        <dbReference type="EC" id="6.5.1.4"/>
    </reaction>
</comment>
<comment type="subcellular location">
    <subcellularLocation>
        <location evidence="7">Cytoplasm</location>
    </subcellularLocation>
</comment>
<feature type="active site" description="Tele-AMP-histidine intermediate" evidence="7">
    <location>
        <position position="320"/>
    </location>
</feature>
<dbReference type="InterPro" id="IPR036553">
    <property type="entry name" value="RPTC_insert"/>
</dbReference>
<dbReference type="PROSITE" id="PS01287">
    <property type="entry name" value="RTC"/>
    <property type="match status" value="1"/>
</dbReference>
<dbReference type="Pfam" id="PF05189">
    <property type="entry name" value="RTC_insert"/>
    <property type="match status" value="1"/>
</dbReference>
<keyword evidence="5 7" id="KW-0547">Nucleotide-binding</keyword>
<evidence type="ECO:0000256" key="3">
    <source>
        <dbReference type="ARBA" id="ARBA00022490"/>
    </source>
</evidence>
<evidence type="ECO:0000313" key="12">
    <source>
        <dbReference type="EMBL" id="HGQ73917.1"/>
    </source>
</evidence>
<dbReference type="EC" id="6.5.1.4" evidence="7 8"/>
<dbReference type="CDD" id="cd00874">
    <property type="entry name" value="RNA_Cyclase_Class_II"/>
    <property type="match status" value="1"/>
</dbReference>
<comment type="caution">
    <text evidence="12">The sequence shown here is derived from an EMBL/GenBank/DDBJ whole genome shotgun (WGS) entry which is preliminary data.</text>
</comment>
<dbReference type="GO" id="GO:0005524">
    <property type="term" value="F:ATP binding"/>
    <property type="evidence" value="ECO:0007669"/>
    <property type="project" value="UniProtKB-KW"/>
</dbReference>
<dbReference type="AlphaFoldDB" id="A0A7C4JM15"/>
<organism evidence="12">
    <name type="scientific">Staphylothermus marinus</name>
    <dbReference type="NCBI Taxonomy" id="2280"/>
    <lineage>
        <taxon>Archaea</taxon>
        <taxon>Thermoproteota</taxon>
        <taxon>Thermoprotei</taxon>
        <taxon>Desulfurococcales</taxon>
        <taxon>Desulfurococcaceae</taxon>
        <taxon>Staphylothermus</taxon>
    </lineage>
</organism>
<dbReference type="PANTHER" id="PTHR11096">
    <property type="entry name" value="RNA 3' TERMINAL PHOSPHATE CYCLASE"/>
    <property type="match status" value="1"/>
</dbReference>
<evidence type="ECO:0000259" key="9">
    <source>
        <dbReference type="Pfam" id="PF01137"/>
    </source>
</evidence>
<dbReference type="Gene3D" id="3.65.10.20">
    <property type="entry name" value="RNA 3'-terminal phosphate cyclase domain"/>
    <property type="match status" value="1"/>
</dbReference>
<evidence type="ECO:0000313" key="11">
    <source>
        <dbReference type="EMBL" id="HGQ59218.1"/>
    </source>
</evidence>
<dbReference type="GO" id="GO:0006396">
    <property type="term" value="P:RNA processing"/>
    <property type="evidence" value="ECO:0007669"/>
    <property type="project" value="UniProtKB-UniRule"/>
</dbReference>
<comment type="similarity">
    <text evidence="1 7">Belongs to the RNA 3'-terminal cyclase family. Type 1 subfamily.</text>
</comment>
<evidence type="ECO:0000259" key="10">
    <source>
        <dbReference type="Pfam" id="PF05189"/>
    </source>
</evidence>
<feature type="binding site" evidence="7">
    <location>
        <position position="102"/>
    </location>
    <ligand>
        <name>ATP</name>
        <dbReference type="ChEBI" id="CHEBI:30616"/>
    </ligand>
</feature>
<dbReference type="InterPro" id="IPR020719">
    <property type="entry name" value="RNA3'_term_phos_cycl-like_CS"/>
</dbReference>
<dbReference type="Pfam" id="PF01137">
    <property type="entry name" value="RTC"/>
    <property type="match status" value="1"/>
</dbReference>
<dbReference type="GO" id="GO:0003963">
    <property type="term" value="F:RNA-3'-phosphate cyclase activity"/>
    <property type="evidence" value="ECO:0007669"/>
    <property type="project" value="UniProtKB-UniRule"/>
</dbReference>
<dbReference type="NCBIfam" id="TIGR03399">
    <property type="entry name" value="RNA_3prim_cycl"/>
    <property type="match status" value="1"/>
</dbReference>
<dbReference type="EMBL" id="DTBP01000016">
    <property type="protein sequence ID" value="HGQ73917.1"/>
    <property type="molecule type" value="Genomic_DNA"/>
</dbReference>
<dbReference type="FunFam" id="3.30.360.20:FF:000002">
    <property type="entry name" value="RNA terminal phosphate cyclase-like 1"/>
    <property type="match status" value="1"/>
</dbReference>
<dbReference type="InterPro" id="IPR037136">
    <property type="entry name" value="RNA3'_phos_cyclase_dom_sf"/>
</dbReference>
<dbReference type="Gene3D" id="3.30.360.20">
    <property type="entry name" value="RNA 3'-terminal phosphate cyclase, insert domain"/>
    <property type="match status" value="1"/>
</dbReference>
<dbReference type="InterPro" id="IPR013791">
    <property type="entry name" value="RNA3'-term_phos_cycl_insert"/>
</dbReference>
<gene>
    <name evidence="7" type="primary">rtcA</name>
    <name evidence="11" type="ORF">ENU09_00610</name>
    <name evidence="12" type="ORF">ENU20_02430</name>
</gene>
<dbReference type="InterPro" id="IPR023797">
    <property type="entry name" value="RNA3'_phos_cyclase_dom"/>
</dbReference>
<dbReference type="EMBL" id="DTBE01000016">
    <property type="protein sequence ID" value="HGQ59218.1"/>
    <property type="molecule type" value="Genomic_DNA"/>
</dbReference>
<comment type="function">
    <text evidence="7">Catalyzes the conversion of 3'-phosphate to a 2',3'-cyclic phosphodiester at the end of RNA. The mechanism of action of the enzyme occurs in 3 steps: (A) adenylation of the enzyme by ATP; (B) transfer of adenylate to an RNA-N3'P to produce RNA-N3'PP5'A; (C) and attack of the adjacent 2'-hydroxyl on the 3'-phosphorus in the diester linkage to produce the cyclic end product. The biological role of this enzyme is unknown but it is likely to function in some aspects of cellular RNA processing.</text>
</comment>
<evidence type="ECO:0000256" key="6">
    <source>
        <dbReference type="ARBA" id="ARBA00022840"/>
    </source>
</evidence>
<reference evidence="12" key="1">
    <citation type="journal article" date="2020" name="mSystems">
        <title>Genome- and Community-Level Interaction Insights into Carbon Utilization and Element Cycling Functions of Hydrothermarchaeota in Hydrothermal Sediment.</title>
        <authorList>
            <person name="Zhou Z."/>
            <person name="Liu Y."/>
            <person name="Xu W."/>
            <person name="Pan J."/>
            <person name="Luo Z.H."/>
            <person name="Li M."/>
        </authorList>
    </citation>
    <scope>NUCLEOTIDE SEQUENCE [LARGE SCALE GENOMIC DNA]</scope>
    <source>
        <strain evidence="11">SpSt-638</strain>
        <strain evidence="12">SpSt-648</strain>
    </source>
</reference>
<comment type="caution">
    <text evidence="7">Lacks conserved residue(s) required for the propagation of feature annotation.</text>
</comment>
<dbReference type="InterPro" id="IPR013792">
    <property type="entry name" value="RNA3'P_cycl/enolpyr_Trfase_a/b"/>
</dbReference>